<sequence length="428" mass="51694">MEGSYEIIFYLFKVAEKWSISQFVKSLFQVYDIPYEDIDFHQKKIEERDFDIYQYPQDHSVVVHLYHRMEYIYNEQEGGLCIHNDGYQKGYRYIDELLRCHLIKDDGIPLTNQPIMISQDNYQQVINWLEINKLLPVLYINYEQVVDPIYLANQLRGIAYVMYEENKDINQRMKKQCQNIPLHGRIMIDYLNHDYKAYRLSKKESQDQLQQRILHKMSLFLKQRRYGNRYDFHYLQKSYLDSLKSLAQDYEKQTIDELGKEIDKLEEEKRKYCDLIRQLEKESSLLQTQNDILEEELSFQECYTILDKGDIKEYYQAEQKDVLLDMLEDDVKKKNVGDVDINILEDILKQNPKDGTRDEYLEKIFRVLISSYDIHRLKKYGIYIKGDKSKHPIAVFFDDPRYQSTISSTPSDQNACRQIYRQFRKFFF</sequence>
<dbReference type="EMBL" id="CP101620">
    <property type="protein sequence ID" value="UTY38071.1"/>
    <property type="molecule type" value="Genomic_DNA"/>
</dbReference>
<dbReference type="RefSeq" id="WP_290138137.1">
    <property type="nucleotide sequence ID" value="NZ_CP101620.1"/>
</dbReference>
<reference evidence="2" key="1">
    <citation type="submission" date="2022-07" db="EMBL/GenBank/DDBJ databases">
        <title>Faecal culturing of patients with breast cancer.</title>
        <authorList>
            <person name="Teng N.M.Y."/>
            <person name="Kiu R."/>
            <person name="Evans R."/>
            <person name="Baker D.J."/>
            <person name="Zenner C."/>
            <person name="Robinson S.D."/>
            <person name="Hall L.J."/>
        </authorList>
    </citation>
    <scope>NUCLEOTIDE SEQUENCE</scope>
    <source>
        <strain evidence="2">LH1062</strain>
    </source>
</reference>
<gene>
    <name evidence="2" type="ORF">NMU03_10235</name>
</gene>
<evidence type="ECO:0000313" key="3">
    <source>
        <dbReference type="Proteomes" id="UP001060112"/>
    </source>
</evidence>
<feature type="coiled-coil region" evidence="1">
    <location>
        <begin position="248"/>
        <end position="296"/>
    </location>
</feature>
<keyword evidence="3" id="KW-1185">Reference proteome</keyword>
<keyword evidence="1" id="KW-0175">Coiled coil</keyword>
<accession>A0ABY5I1T0</accession>
<organism evidence="2 3">
    <name type="scientific">Allocoprobacillus halotolerans</name>
    <dbReference type="NCBI Taxonomy" id="2944914"/>
    <lineage>
        <taxon>Bacteria</taxon>
        <taxon>Bacillati</taxon>
        <taxon>Bacillota</taxon>
        <taxon>Erysipelotrichia</taxon>
        <taxon>Erysipelotrichales</taxon>
        <taxon>Erysipelotrichaceae</taxon>
        <taxon>Allocoprobacillus</taxon>
    </lineage>
</organism>
<name>A0ABY5I1T0_9FIRM</name>
<evidence type="ECO:0000256" key="1">
    <source>
        <dbReference type="SAM" id="Coils"/>
    </source>
</evidence>
<dbReference type="Proteomes" id="UP001060112">
    <property type="component" value="Chromosome"/>
</dbReference>
<protein>
    <submittedName>
        <fullName evidence="2">Uncharacterized protein</fullName>
    </submittedName>
</protein>
<proteinExistence type="predicted"/>
<evidence type="ECO:0000313" key="2">
    <source>
        <dbReference type="EMBL" id="UTY38071.1"/>
    </source>
</evidence>